<accession>A0ACC1J919</accession>
<protein>
    <submittedName>
        <fullName evidence="1">Uncharacterized protein</fullName>
    </submittedName>
</protein>
<evidence type="ECO:0000313" key="2">
    <source>
        <dbReference type="Proteomes" id="UP001150603"/>
    </source>
</evidence>
<dbReference type="EMBL" id="JANBPW010001942">
    <property type="protein sequence ID" value="KAJ1942526.1"/>
    <property type="molecule type" value="Genomic_DNA"/>
</dbReference>
<feature type="non-terminal residue" evidence="1">
    <location>
        <position position="657"/>
    </location>
</feature>
<comment type="caution">
    <text evidence="1">The sequence shown here is derived from an EMBL/GenBank/DDBJ whole genome shotgun (WGS) entry which is preliminary data.</text>
</comment>
<proteinExistence type="predicted"/>
<organism evidence="1 2">
    <name type="scientific">Linderina macrospora</name>
    <dbReference type="NCBI Taxonomy" id="4868"/>
    <lineage>
        <taxon>Eukaryota</taxon>
        <taxon>Fungi</taxon>
        <taxon>Fungi incertae sedis</taxon>
        <taxon>Zoopagomycota</taxon>
        <taxon>Kickxellomycotina</taxon>
        <taxon>Kickxellomycetes</taxon>
        <taxon>Kickxellales</taxon>
        <taxon>Kickxellaceae</taxon>
        <taxon>Linderina</taxon>
    </lineage>
</organism>
<sequence length="657" mass="74300">MQQIEEWQAYQKTLKEFGVREKFSSTFYRDQRGNHDCFDVFSFDDHGNYYKNYSAVGTNGYQLDINESFGRYSFIATDGCPKYGFARPLNFFGYLDARDMQQLEQRMALAAGANHTFLLNHYPVSTMLYGKYSKSFGELAKGVSVFLCGHLHQLVGGIGAQLQAYKAQDGYWELEIGDMKDHALYRVYAIDNDLVSFVDVTLPLPEIPMHNPEKLGMAVPKQIAHPPVILATNPKDARYLLPRHEPLERIRTSKFIRILVWADQPVQSVSISIDGKLHDAPVTYKGKETAPDPNKSDEKVKVPLWVSPWDPNTYDDGQIHEMVIVATDKAGKTTTQRIPFHLGTDLIPLHNDARGGWIMRQDFPAIFRISNTVTYFLMTVLLVILPRLFVLSLASPSIWVAQRSLEHHKDEARLKHLWAVLVRGDVLNPVSVIKLALTLVGSWSKFLVATQFTAQVYFTTIPWLYWPAYAFCMMLAIAPLFSGRLIPSAGAGGVGSVYVYGIYIAGDWAPLLDSYTYALTSVITLVVLLVYIPVAATPVSVFYSPRVAGSRPWYRSFAVRVLVAVFVVVYLGLPTMMTVYTYGWTSIVFGFGRAWIHDFVEKRREALDLLLVLEDMRAQPGLINWGVPGMYDLPNLQYLDNAWLQPTPYQTLIDGHE</sequence>
<dbReference type="Proteomes" id="UP001150603">
    <property type="component" value="Unassembled WGS sequence"/>
</dbReference>
<keyword evidence="2" id="KW-1185">Reference proteome</keyword>
<gene>
    <name evidence="1" type="ORF">FBU59_003172</name>
</gene>
<reference evidence="1" key="1">
    <citation type="submission" date="2022-07" db="EMBL/GenBank/DDBJ databases">
        <title>Phylogenomic reconstructions and comparative analyses of Kickxellomycotina fungi.</title>
        <authorList>
            <person name="Reynolds N.K."/>
            <person name="Stajich J.E."/>
            <person name="Barry K."/>
            <person name="Grigoriev I.V."/>
            <person name="Crous P."/>
            <person name="Smith M.E."/>
        </authorList>
    </citation>
    <scope>NUCLEOTIDE SEQUENCE</scope>
    <source>
        <strain evidence="1">NRRL 5244</strain>
    </source>
</reference>
<evidence type="ECO:0000313" key="1">
    <source>
        <dbReference type="EMBL" id="KAJ1942526.1"/>
    </source>
</evidence>
<name>A0ACC1J919_9FUNG</name>